<reference evidence="1" key="1">
    <citation type="submission" date="2019-05" db="EMBL/GenBank/DDBJ databases">
        <title>Whole genome sequencing of Pseudanabaena catenata USMAC16.</title>
        <authorList>
            <person name="Khan Z."/>
            <person name="Omar W.M."/>
            <person name="Convey P."/>
            <person name="Merican F."/>
            <person name="Najimudin N."/>
        </authorList>
    </citation>
    <scope>NUCLEOTIDE SEQUENCE</scope>
    <source>
        <strain evidence="1">USMAC16</strain>
    </source>
</reference>
<proteinExistence type="predicted"/>
<dbReference type="RefSeq" id="WP_009628213.1">
    <property type="nucleotide sequence ID" value="NZ_VBTY01000149.1"/>
</dbReference>
<dbReference type="AlphaFoldDB" id="A0A9X4MB06"/>
<accession>A0A9X4MB06</accession>
<organism evidence="1 2">
    <name type="scientific">Pseudanabaena catenata USMAC16</name>
    <dbReference type="NCBI Taxonomy" id="1855837"/>
    <lineage>
        <taxon>Bacteria</taxon>
        <taxon>Bacillati</taxon>
        <taxon>Cyanobacteriota</taxon>
        <taxon>Cyanophyceae</taxon>
        <taxon>Pseudanabaenales</taxon>
        <taxon>Pseudanabaenaceae</taxon>
        <taxon>Pseudanabaena</taxon>
    </lineage>
</organism>
<sequence length="192" mass="21177">MSNLKTLNGRKSQDISLQDAIAACQAHFNNSAIALLYSPTACQFAKLEGGSLRDFVGKEIETAPIFEARIFNETSELRWLNLSSGIGSAVLISQDNISAIFKDECNLKYFESLPQQYVLWGEGMASSPKSSEGWSRLGAARIGAMDVPIADITTNEQRVILKVIEYLREVDDHGNVAVVEERLVCLKSFTKN</sequence>
<dbReference type="NCBIfam" id="TIGR03984">
    <property type="entry name" value="CRISPR-associated protein Csx19"/>
    <property type="match status" value="1"/>
</dbReference>
<dbReference type="Proteomes" id="UP001152872">
    <property type="component" value="Unassembled WGS sequence"/>
</dbReference>
<name>A0A9X4MB06_9CYAN</name>
<dbReference type="EMBL" id="VBTY01000149">
    <property type="protein sequence ID" value="MDG3496053.1"/>
    <property type="molecule type" value="Genomic_DNA"/>
</dbReference>
<comment type="caution">
    <text evidence="1">The sequence shown here is derived from an EMBL/GenBank/DDBJ whole genome shotgun (WGS) entry which is preliminary data.</text>
</comment>
<evidence type="ECO:0000313" key="1">
    <source>
        <dbReference type="EMBL" id="MDG3496053.1"/>
    </source>
</evidence>
<keyword evidence="2" id="KW-1185">Reference proteome</keyword>
<dbReference type="InterPro" id="IPR023815">
    <property type="entry name" value="CRISPR-assoc_Csx19"/>
</dbReference>
<protein>
    <submittedName>
        <fullName evidence="1">CRISPR-associated protein Csx19</fullName>
    </submittedName>
</protein>
<evidence type="ECO:0000313" key="2">
    <source>
        <dbReference type="Proteomes" id="UP001152872"/>
    </source>
</evidence>
<gene>
    <name evidence="1" type="primary">csx19</name>
    <name evidence="1" type="ORF">FEV09_16010</name>
</gene>